<dbReference type="Gene3D" id="3.40.50.150">
    <property type="entry name" value="Vaccinia Virus protein VP39"/>
    <property type="match status" value="1"/>
</dbReference>
<dbReference type="PANTHER" id="PTHR12496">
    <property type="entry name" value="CGI-41 METHYLTRANSFERASE"/>
    <property type="match status" value="1"/>
</dbReference>
<feature type="region of interest" description="Disordered" evidence="1">
    <location>
        <begin position="182"/>
        <end position="215"/>
    </location>
</feature>
<evidence type="ECO:0000313" key="5">
    <source>
        <dbReference type="Proteomes" id="UP000014760"/>
    </source>
</evidence>
<dbReference type="InterPro" id="IPR029063">
    <property type="entry name" value="SAM-dependent_MTases_sf"/>
</dbReference>
<dbReference type="SUPFAM" id="SSF53335">
    <property type="entry name" value="S-adenosyl-L-methionine-dependent methyltransferases"/>
    <property type="match status" value="1"/>
</dbReference>
<dbReference type="CDD" id="cd02440">
    <property type="entry name" value="AdoMet_MTases"/>
    <property type="match status" value="1"/>
</dbReference>
<gene>
    <name evidence="3" type="ORF">CAPTEDRAFT_157654</name>
</gene>
<reference evidence="5" key="1">
    <citation type="submission" date="2012-12" db="EMBL/GenBank/DDBJ databases">
        <authorList>
            <person name="Hellsten U."/>
            <person name="Grimwood J."/>
            <person name="Chapman J.A."/>
            <person name="Shapiro H."/>
            <person name="Aerts A."/>
            <person name="Otillar R.P."/>
            <person name="Terry A.Y."/>
            <person name="Boore J.L."/>
            <person name="Simakov O."/>
            <person name="Marletaz F."/>
            <person name="Cho S.-J."/>
            <person name="Edsinger-Gonzales E."/>
            <person name="Havlak P."/>
            <person name="Kuo D.-H."/>
            <person name="Larsson T."/>
            <person name="Lv J."/>
            <person name="Arendt D."/>
            <person name="Savage R."/>
            <person name="Osoegawa K."/>
            <person name="de Jong P."/>
            <person name="Lindberg D.R."/>
            <person name="Seaver E.C."/>
            <person name="Weisblat D.A."/>
            <person name="Putnam N.H."/>
            <person name="Grigoriev I.V."/>
            <person name="Rokhsar D.S."/>
        </authorList>
    </citation>
    <scope>NUCLEOTIDE SEQUENCE</scope>
    <source>
        <strain evidence="5">I ESC-2004</strain>
    </source>
</reference>
<sequence>MPLINAHNTDFITRDHWECLVHPSIQEELLNLTDDQLARLPAFNSEEILYYNPAENNCEPVWKHFSLPELREACEHHTLPNLRVLTPLDEFQSTEDYEGKVIVESFMTDKKCHEVHLMAELCFHLAKSSNTQRVVDIGSGRGYLGCHLSLMHNLCVLGIDSSEVNTSSADQRKQRLEKHWQGLLRNSENPERKKGRRRRKSPQGQPRSTPAKSNYVPITHFVTNETDLMQLVTDHFPFEGDAECGNFMLAGLHTCGNLGASIMRLFASNSDLGILCNIGCCYHLLEEDYLRNPHLKHDEPDSPLTGFPLCSYLTGKKAQIGRNARMLAAQSLERMADGCQLPNISLFWRAVLQVMLRDAVGYVRADWQVGRVASKCSGFNDYLRRCWDKLQMDSAKLKDDSADEYLTKYPLQKQMSAFFLLKALFAPCIESLILLDRLAFLLEQPHIQDAHLVRLFHPVTSPRCYAIVAQKKIKK</sequence>
<dbReference type="PANTHER" id="PTHR12496:SF9">
    <property type="entry name" value="METHYLTRANSFERASE-LIKE PROTEIN 25-RELATED"/>
    <property type="match status" value="1"/>
</dbReference>
<name>R7UXH0_CAPTE</name>
<reference evidence="3 5" key="2">
    <citation type="journal article" date="2013" name="Nature">
        <title>Insights into bilaterian evolution from three spiralian genomes.</title>
        <authorList>
            <person name="Simakov O."/>
            <person name="Marletaz F."/>
            <person name="Cho S.J."/>
            <person name="Edsinger-Gonzales E."/>
            <person name="Havlak P."/>
            <person name="Hellsten U."/>
            <person name="Kuo D.H."/>
            <person name="Larsson T."/>
            <person name="Lv J."/>
            <person name="Arendt D."/>
            <person name="Savage R."/>
            <person name="Osoegawa K."/>
            <person name="de Jong P."/>
            <person name="Grimwood J."/>
            <person name="Chapman J.A."/>
            <person name="Shapiro H."/>
            <person name="Aerts A."/>
            <person name="Otillar R.P."/>
            <person name="Terry A.Y."/>
            <person name="Boore J.L."/>
            <person name="Grigoriev I.V."/>
            <person name="Lindberg D.R."/>
            <person name="Seaver E.C."/>
            <person name="Weisblat D.A."/>
            <person name="Putnam N.H."/>
            <person name="Rokhsar D.S."/>
        </authorList>
    </citation>
    <scope>NUCLEOTIDE SEQUENCE</scope>
    <source>
        <strain evidence="3 5">I ESC-2004</strain>
    </source>
</reference>
<feature type="domain" description="Methyltransferase" evidence="2">
    <location>
        <begin position="110"/>
        <end position="287"/>
    </location>
</feature>
<dbReference type="HOGENOM" id="CLU_016581_2_3_1"/>
<dbReference type="OrthoDB" id="10258156at2759"/>
<dbReference type="InterPro" id="IPR025714">
    <property type="entry name" value="Methyltranfer_dom"/>
</dbReference>
<dbReference type="EMBL" id="KB297068">
    <property type="protein sequence ID" value="ELU10992.1"/>
    <property type="molecule type" value="Genomic_DNA"/>
</dbReference>
<dbReference type="InterPro" id="IPR052220">
    <property type="entry name" value="METTL25"/>
</dbReference>
<dbReference type="Proteomes" id="UP000014760">
    <property type="component" value="Unassembled WGS sequence"/>
</dbReference>
<accession>R7UXH0</accession>
<dbReference type="EnsemblMetazoa" id="CapteT157654">
    <property type="protein sequence ID" value="CapteP157654"/>
    <property type="gene ID" value="CapteG157654"/>
</dbReference>
<organism evidence="3">
    <name type="scientific">Capitella teleta</name>
    <name type="common">Polychaete worm</name>
    <dbReference type="NCBI Taxonomy" id="283909"/>
    <lineage>
        <taxon>Eukaryota</taxon>
        <taxon>Metazoa</taxon>
        <taxon>Spiralia</taxon>
        <taxon>Lophotrochozoa</taxon>
        <taxon>Annelida</taxon>
        <taxon>Polychaeta</taxon>
        <taxon>Sedentaria</taxon>
        <taxon>Scolecida</taxon>
        <taxon>Capitellidae</taxon>
        <taxon>Capitella</taxon>
    </lineage>
</organism>
<evidence type="ECO:0000313" key="3">
    <source>
        <dbReference type="EMBL" id="ELU10992.1"/>
    </source>
</evidence>
<dbReference type="AlphaFoldDB" id="R7UXH0"/>
<dbReference type="EMBL" id="AMQN01005883">
    <property type="status" value="NOT_ANNOTATED_CDS"/>
    <property type="molecule type" value="Genomic_DNA"/>
</dbReference>
<keyword evidence="5" id="KW-1185">Reference proteome</keyword>
<evidence type="ECO:0000259" key="2">
    <source>
        <dbReference type="Pfam" id="PF13679"/>
    </source>
</evidence>
<protein>
    <recommendedName>
        <fullName evidence="2">Methyltransferase domain-containing protein</fullName>
    </recommendedName>
</protein>
<dbReference type="FunCoup" id="R7UXH0">
    <property type="interactions" value="146"/>
</dbReference>
<evidence type="ECO:0000313" key="4">
    <source>
        <dbReference type="EnsemblMetazoa" id="CapteP157654"/>
    </source>
</evidence>
<feature type="compositionally biased region" description="Polar residues" evidence="1">
    <location>
        <begin position="202"/>
        <end position="212"/>
    </location>
</feature>
<dbReference type="OMA" id="YEEENVC"/>
<evidence type="ECO:0000256" key="1">
    <source>
        <dbReference type="SAM" id="MobiDB-lite"/>
    </source>
</evidence>
<reference evidence="4" key="3">
    <citation type="submission" date="2015-06" db="UniProtKB">
        <authorList>
            <consortium name="EnsemblMetazoa"/>
        </authorList>
    </citation>
    <scope>IDENTIFICATION</scope>
</reference>
<dbReference type="STRING" id="283909.R7UXH0"/>
<dbReference type="Pfam" id="PF13679">
    <property type="entry name" value="Methyltransf_32"/>
    <property type="match status" value="1"/>
</dbReference>
<proteinExistence type="predicted"/>